<evidence type="ECO:0000259" key="3">
    <source>
        <dbReference type="PROSITE" id="PS50011"/>
    </source>
</evidence>
<dbReference type="InterPro" id="IPR000719">
    <property type="entry name" value="Prot_kinase_dom"/>
</dbReference>
<organism evidence="4 5">
    <name type="scientific">Caenorhabditis briggsae</name>
    <dbReference type="NCBI Taxonomy" id="6238"/>
    <lineage>
        <taxon>Eukaryota</taxon>
        <taxon>Metazoa</taxon>
        <taxon>Ecdysozoa</taxon>
        <taxon>Nematoda</taxon>
        <taxon>Chromadorea</taxon>
        <taxon>Rhabditida</taxon>
        <taxon>Rhabditina</taxon>
        <taxon>Rhabditomorpha</taxon>
        <taxon>Rhabditoidea</taxon>
        <taxon>Rhabditidae</taxon>
        <taxon>Peloderinae</taxon>
        <taxon>Caenorhabditis</taxon>
    </lineage>
</organism>
<dbReference type="InterPro" id="IPR024445">
    <property type="entry name" value="Tnp_ISXO2-like"/>
</dbReference>
<dbReference type="InterPro" id="IPR008266">
    <property type="entry name" value="Tyr_kinase_AS"/>
</dbReference>
<sequence length="873" mass="100618">MRRYNNLVLIFCLFCIFPEVNANVFKKLAASFSDDTKFKLPPERCIVIRLKHIPVSLNKTENGENYLNSEVNDKLELKFTRACDRDIKCVIYYNNGSPSSHLTTDSSDTNVQIRSEHSSLKCIQPTGEFLKFHIFVQESNTFFKNAEMIETNSTLQLRCLGGAYTKNVKLKKNGENLETAYSPFLGFILDRNQHSSKSFYQCEYENEMISFNYPGSAEVDGFQMQTHKFQTLISIYCNANEDFLKDNNTRVIIACPYKEECSQPSTDRKGYIHFPISQIRHPSDLNSFSCVFLKNDEIEAIAFDRNGEHEVTITIFIVLGFGSIGTLLIYLLNLFARWNENKRKVQGKFSDEDLLISKDVRDLEKIAEGHSSKILLTSYKPNGRKVVIKCSKNASQCEKELMILKNLRHVNIIDPLGYVRLDSNGRFFKKRIKNMVLPYYPNTCLEQYIKQFFPVTLIEEKFHGKDKSGKELKITLFDMISIGWQVARALEYLKGKGFTHRDVAMRNVLITDDLICKLTDFERSRKGEIGKRSVARKIYNHFAMKNKTIPTMYPAECEDGAFYYSSDVYCFGLLLLEMFQFTKPIVPGNFSKPMHCPDNIYEIIRDCIKVDREHRINIVKCESQLETALKEIDDTKLLNLKTKLIKEGSKNIWTEWEETKPNNPSELRPVEAIANLPELTSRNIADFIGNIDGTEESDEAALRFLATYGLVPNERECPECLNAADWVESPGRNNERTASLHGVTTSTIVNLNKLFRQLTEQWFERQIEKNPNFLLGGPGKIVEIDESHMYKAKYNRGHMLRRKSIWIFGMTERHTNKVAMFRVKQRDAATLLPIIRAHVKPGSMIVSDGWAAYGGIRTLQRAFTHRWVNHKPT</sequence>
<evidence type="ECO:0000256" key="1">
    <source>
        <dbReference type="SAM" id="Phobius"/>
    </source>
</evidence>
<keyword evidence="1" id="KW-0812">Transmembrane</keyword>
<dbReference type="GO" id="GO:0004713">
    <property type="term" value="F:protein tyrosine kinase activity"/>
    <property type="evidence" value="ECO:0007669"/>
    <property type="project" value="InterPro"/>
</dbReference>
<dbReference type="Pfam" id="PF07714">
    <property type="entry name" value="PK_Tyr_Ser-Thr"/>
    <property type="match status" value="1"/>
</dbReference>
<evidence type="ECO:0000313" key="5">
    <source>
        <dbReference type="Proteomes" id="UP000829354"/>
    </source>
</evidence>
<dbReference type="SMART" id="SM01126">
    <property type="entry name" value="DDE_Tnp_IS1595"/>
    <property type="match status" value="1"/>
</dbReference>
<dbReference type="SUPFAM" id="SSF56112">
    <property type="entry name" value="Protein kinase-like (PK-like)"/>
    <property type="match status" value="1"/>
</dbReference>
<dbReference type="PANTHER" id="PTHR47163">
    <property type="entry name" value="DDE_TNP_IS1595 DOMAIN-CONTAINING PROTEIN"/>
    <property type="match status" value="1"/>
</dbReference>
<dbReference type="GO" id="GO:0005524">
    <property type="term" value="F:ATP binding"/>
    <property type="evidence" value="ECO:0007669"/>
    <property type="project" value="InterPro"/>
</dbReference>
<dbReference type="Pfam" id="PF12762">
    <property type="entry name" value="DDE_Tnp_IS1595"/>
    <property type="match status" value="1"/>
</dbReference>
<dbReference type="InterPro" id="IPR020635">
    <property type="entry name" value="Tyr_kinase_cat_dom"/>
</dbReference>
<evidence type="ECO:0000313" key="4">
    <source>
        <dbReference type="EMBL" id="UMM40540.1"/>
    </source>
</evidence>
<dbReference type="InterPro" id="IPR011009">
    <property type="entry name" value="Kinase-like_dom_sf"/>
</dbReference>
<dbReference type="EMBL" id="CP092625">
    <property type="protein sequence ID" value="UMM40540.1"/>
    <property type="molecule type" value="Genomic_DNA"/>
</dbReference>
<proteinExistence type="predicted"/>
<dbReference type="PROSITE" id="PS50011">
    <property type="entry name" value="PROTEIN_KINASE_DOM"/>
    <property type="match status" value="1"/>
</dbReference>
<feature type="chain" id="PRO_5042037861" description="Protein kinase domain-containing protein" evidence="2">
    <location>
        <begin position="23"/>
        <end position="873"/>
    </location>
</feature>
<dbReference type="AlphaFoldDB" id="A0AAE9JQF6"/>
<keyword evidence="1" id="KW-0472">Membrane</keyword>
<feature type="domain" description="Protein kinase" evidence="3">
    <location>
        <begin position="360"/>
        <end position="629"/>
    </location>
</feature>
<keyword evidence="5" id="KW-1185">Reference proteome</keyword>
<dbReference type="PANTHER" id="PTHR47163:SF3">
    <property type="entry name" value="PROTEIN CBG18017"/>
    <property type="match status" value="1"/>
</dbReference>
<dbReference type="InterPro" id="IPR001245">
    <property type="entry name" value="Ser-Thr/Tyr_kinase_cat_dom"/>
</dbReference>
<feature type="signal peptide" evidence="2">
    <location>
        <begin position="1"/>
        <end position="22"/>
    </location>
</feature>
<accession>A0AAE9JQF6</accession>
<dbReference type="InterPro" id="IPR053164">
    <property type="entry name" value="IS1016-like_transposase"/>
</dbReference>
<keyword evidence="1" id="KW-1133">Transmembrane helix</keyword>
<reference evidence="4 5" key="1">
    <citation type="submission" date="2022-04" db="EMBL/GenBank/DDBJ databases">
        <title>Chromosome-level reference genomes for two strains of Caenorhabditis briggsae: an improved platform for comparative genomics.</title>
        <authorList>
            <person name="Stevens L."/>
            <person name="Andersen E."/>
        </authorList>
    </citation>
    <scope>NUCLEOTIDE SEQUENCE [LARGE SCALE GENOMIC DNA]</scope>
    <source>
        <strain evidence="4">VX34</strain>
        <tissue evidence="4">Whole-organism</tissue>
    </source>
</reference>
<name>A0AAE9JQF6_CAEBR</name>
<evidence type="ECO:0000256" key="2">
    <source>
        <dbReference type="SAM" id="SignalP"/>
    </source>
</evidence>
<dbReference type="Gene3D" id="1.10.510.10">
    <property type="entry name" value="Transferase(Phosphotransferase) domain 1"/>
    <property type="match status" value="1"/>
</dbReference>
<protein>
    <recommendedName>
        <fullName evidence="3">Protein kinase domain-containing protein</fullName>
    </recommendedName>
</protein>
<feature type="transmembrane region" description="Helical" evidence="1">
    <location>
        <begin position="313"/>
        <end position="336"/>
    </location>
</feature>
<dbReference type="Proteomes" id="UP000829354">
    <property type="component" value="Chromosome X"/>
</dbReference>
<keyword evidence="2" id="KW-0732">Signal</keyword>
<dbReference type="PROSITE" id="PS00109">
    <property type="entry name" value="PROTEIN_KINASE_TYR"/>
    <property type="match status" value="1"/>
</dbReference>
<dbReference type="SMART" id="SM00219">
    <property type="entry name" value="TyrKc"/>
    <property type="match status" value="1"/>
</dbReference>
<gene>
    <name evidence="4" type="ORF">L5515_017125</name>
</gene>